<evidence type="ECO:0000256" key="14">
    <source>
        <dbReference type="ARBA" id="ARBA00023075"/>
    </source>
</evidence>
<dbReference type="Pfam" id="PF00033">
    <property type="entry name" value="Cytochrome_B"/>
    <property type="match status" value="1"/>
</dbReference>
<dbReference type="AlphaFoldDB" id="H9D1M4"/>
<dbReference type="PROSITE" id="PS51003">
    <property type="entry name" value="CYTB_CTER"/>
    <property type="match status" value="1"/>
</dbReference>
<evidence type="ECO:0000256" key="5">
    <source>
        <dbReference type="ARBA" id="ARBA00022448"/>
    </source>
</evidence>
<evidence type="ECO:0000256" key="6">
    <source>
        <dbReference type="ARBA" id="ARBA00022617"/>
    </source>
</evidence>
<dbReference type="InterPro" id="IPR048259">
    <property type="entry name" value="Cytochrome_b_N_euk/bac"/>
</dbReference>
<dbReference type="InterPro" id="IPR036150">
    <property type="entry name" value="Cyt_b/b6_C_sf"/>
</dbReference>
<feature type="transmembrane region" description="Helical" evidence="17">
    <location>
        <begin position="71"/>
        <end position="92"/>
    </location>
</feature>
<evidence type="ECO:0000256" key="1">
    <source>
        <dbReference type="ARBA" id="ARBA00002566"/>
    </source>
</evidence>
<dbReference type="GO" id="GO:0005743">
    <property type="term" value="C:mitochondrial inner membrane"/>
    <property type="evidence" value="ECO:0007669"/>
    <property type="project" value="UniProtKB-SubCell"/>
</dbReference>
<keyword evidence="14" id="KW-0830">Ubiquinone</keyword>
<evidence type="ECO:0000259" key="18">
    <source>
        <dbReference type="PROSITE" id="PS51002"/>
    </source>
</evidence>
<reference evidence="20" key="1">
    <citation type="submission" date="2012-01" db="EMBL/GenBank/DDBJ databases">
        <title>The mitochondrial genome of Bursaphelenchus xylophilus, the pinewood nematode.</title>
        <authorList>
            <person name="Moreira C."/>
            <person name="Pereira F."/>
            <person name="Fonseca L."/>
            <person name="van Asch B."/>
            <person name="Mota M."/>
            <person name="Abrantes I."/>
            <person name="Amorim A."/>
        </authorList>
    </citation>
    <scope>NUCLEOTIDE SEQUENCE</scope>
    <source>
        <strain evidence="20">BxPt17AS</strain>
        <strain evidence="21">BxPt19SCD</strain>
    </source>
</reference>
<feature type="transmembrane region" description="Helical" evidence="17">
    <location>
        <begin position="104"/>
        <end position="127"/>
    </location>
</feature>
<evidence type="ECO:0000256" key="12">
    <source>
        <dbReference type="ARBA" id="ARBA00022989"/>
    </source>
</evidence>
<evidence type="ECO:0000256" key="3">
    <source>
        <dbReference type="ARBA" id="ARBA00011649"/>
    </source>
</evidence>
<comment type="similarity">
    <text evidence="17">Belongs to the cytochrome b family.</text>
</comment>
<dbReference type="Gene3D" id="1.20.810.10">
    <property type="entry name" value="Cytochrome Bc1 Complex, Chain C"/>
    <property type="match status" value="1"/>
</dbReference>
<dbReference type="GO" id="GO:0016491">
    <property type="term" value="F:oxidoreductase activity"/>
    <property type="evidence" value="ECO:0007669"/>
    <property type="project" value="UniProtKB-UniRule"/>
</dbReference>
<evidence type="ECO:0000259" key="19">
    <source>
        <dbReference type="PROSITE" id="PS51003"/>
    </source>
</evidence>
<organism evidence="20">
    <name type="scientific">Bursaphelenchus xylophilus</name>
    <name type="common">Pinewood nematode worm</name>
    <name type="synonym">Aphelenchoides xylophilus</name>
    <dbReference type="NCBI Taxonomy" id="6326"/>
    <lineage>
        <taxon>Eukaryota</taxon>
        <taxon>Metazoa</taxon>
        <taxon>Ecdysozoa</taxon>
        <taxon>Nematoda</taxon>
        <taxon>Chromadorea</taxon>
        <taxon>Rhabditida</taxon>
        <taxon>Tylenchina</taxon>
        <taxon>Tylenchomorpha</taxon>
        <taxon>Aphelenchoidea</taxon>
        <taxon>Aphelenchoididae</taxon>
        <taxon>Bursaphelenchus</taxon>
    </lineage>
</organism>
<evidence type="ECO:0000313" key="20">
    <source>
        <dbReference type="EMBL" id="AFC69028.1"/>
    </source>
</evidence>
<feature type="transmembrane region" description="Helical" evidence="17">
    <location>
        <begin position="335"/>
        <end position="357"/>
    </location>
</feature>
<evidence type="ECO:0000256" key="9">
    <source>
        <dbReference type="ARBA" id="ARBA00022723"/>
    </source>
</evidence>
<dbReference type="PANTHER" id="PTHR19271:SF16">
    <property type="entry name" value="CYTOCHROME B"/>
    <property type="match status" value="1"/>
</dbReference>
<dbReference type="PANTHER" id="PTHR19271">
    <property type="entry name" value="CYTOCHROME B"/>
    <property type="match status" value="1"/>
</dbReference>
<gene>
    <name evidence="20" type="primary">CYTB</name>
</gene>
<keyword evidence="11 17" id="KW-0249">Electron transport</keyword>
<comment type="cofactor">
    <cofactor evidence="17">
        <name>heme b</name>
        <dbReference type="ChEBI" id="CHEBI:60344"/>
    </cofactor>
    <text evidence="17">Binds 2 heme groups non-covalently.</text>
</comment>
<dbReference type="InterPro" id="IPR027387">
    <property type="entry name" value="Cytb/b6-like_sf"/>
</dbReference>
<dbReference type="EMBL" id="JQ514067">
    <property type="protein sequence ID" value="AFC69028.1"/>
    <property type="molecule type" value="Genomic_DNA"/>
</dbReference>
<evidence type="ECO:0000256" key="11">
    <source>
        <dbReference type="ARBA" id="ARBA00022982"/>
    </source>
</evidence>
<dbReference type="GO" id="GO:0046872">
    <property type="term" value="F:metal ion binding"/>
    <property type="evidence" value="ECO:0007669"/>
    <property type="project" value="UniProtKB-UniRule"/>
</dbReference>
<evidence type="ECO:0000256" key="2">
    <source>
        <dbReference type="ARBA" id="ARBA00004448"/>
    </source>
</evidence>
<protein>
    <recommendedName>
        <fullName evidence="4 17">Cytochrome b</fullName>
    </recommendedName>
</protein>
<dbReference type="Pfam" id="PF00032">
    <property type="entry name" value="Cytochrom_B_C"/>
    <property type="match status" value="1"/>
</dbReference>
<comment type="subunit">
    <text evidence="3">The main subunits of complex b-c1 are: cytochrome b, cytochrome c1 and the Rieske protein.</text>
</comment>
<keyword evidence="16 17" id="KW-0472">Membrane</keyword>
<dbReference type="InterPro" id="IPR005797">
    <property type="entry name" value="Cyt_b/b6_N"/>
</dbReference>
<feature type="transmembrane region" description="Helical" evidence="17">
    <location>
        <begin position="310"/>
        <end position="328"/>
    </location>
</feature>
<geneLocation type="mitochondrion" evidence="20"/>
<dbReference type="InterPro" id="IPR005798">
    <property type="entry name" value="Cyt_b/b6_C"/>
</dbReference>
<evidence type="ECO:0000256" key="4">
    <source>
        <dbReference type="ARBA" id="ARBA00013531"/>
    </source>
</evidence>
<comment type="function">
    <text evidence="1 17">Component of the ubiquinol-cytochrome c reductase complex (complex III or cytochrome b-c1 complex) that is part of the mitochondrial respiratory chain. The b-c1 complex mediates electron transfer from ubiquinol to cytochrome c. Contributes to the generation of a proton gradient across the mitochondrial membrane that is then used for ATP synthesis.</text>
</comment>
<evidence type="ECO:0000256" key="17">
    <source>
        <dbReference type="RuleBase" id="RU362117"/>
    </source>
</evidence>
<feature type="transmembrane region" description="Helical" evidence="17">
    <location>
        <begin position="134"/>
        <end position="159"/>
    </location>
</feature>
<feature type="transmembrane region" description="Helical" evidence="17">
    <location>
        <begin position="30"/>
        <end position="50"/>
    </location>
</feature>
<dbReference type="PROSITE" id="PS51002">
    <property type="entry name" value="CYTB_NTER"/>
    <property type="match status" value="1"/>
</dbReference>
<keyword evidence="7 17" id="KW-0679">Respiratory chain</keyword>
<accession>H9D1M4</accession>
<feature type="domain" description="Cytochrome b/b6 N-terminal region profile" evidence="18">
    <location>
        <begin position="1"/>
        <end position="203"/>
    </location>
</feature>
<keyword evidence="9 17" id="KW-0479">Metal-binding</keyword>
<keyword evidence="8 17" id="KW-0812">Transmembrane</keyword>
<keyword evidence="13 17" id="KW-0408">Iron</keyword>
<evidence type="ECO:0000256" key="13">
    <source>
        <dbReference type="ARBA" id="ARBA00023004"/>
    </source>
</evidence>
<feature type="transmembrane region" description="Helical" evidence="17">
    <location>
        <begin position="281"/>
        <end position="304"/>
    </location>
</feature>
<proteinExistence type="inferred from homology"/>
<evidence type="ECO:0000256" key="8">
    <source>
        <dbReference type="ARBA" id="ARBA00022692"/>
    </source>
</evidence>
<feature type="transmembrane region" description="Helical" evidence="17">
    <location>
        <begin position="255"/>
        <end position="274"/>
    </location>
</feature>
<keyword evidence="6 17" id="KW-0349">Heme</keyword>
<evidence type="ECO:0000256" key="16">
    <source>
        <dbReference type="ARBA" id="ARBA00023136"/>
    </source>
</evidence>
<dbReference type="SUPFAM" id="SSF81342">
    <property type="entry name" value="Transmembrane di-heme cytochromes"/>
    <property type="match status" value="1"/>
</dbReference>
<dbReference type="GO" id="GO:0008121">
    <property type="term" value="F:quinol-cytochrome-c reductase activity"/>
    <property type="evidence" value="ECO:0007669"/>
    <property type="project" value="TreeGrafter"/>
</dbReference>
<comment type="subcellular location">
    <subcellularLocation>
        <location evidence="2">Mitochondrion inner membrane</location>
        <topology evidence="2">Multi-pass membrane protein</topology>
    </subcellularLocation>
</comment>
<dbReference type="EMBL" id="JQ429761">
    <property type="protein sequence ID" value="AFC69052.1"/>
    <property type="molecule type" value="Genomic_DNA"/>
</dbReference>
<dbReference type="InterPro" id="IPR016174">
    <property type="entry name" value="Di-haem_cyt_TM"/>
</dbReference>
<dbReference type="GO" id="GO:0006122">
    <property type="term" value="P:mitochondrial electron transport, ubiquinol to cytochrome c"/>
    <property type="evidence" value="ECO:0007669"/>
    <property type="project" value="TreeGrafter"/>
</dbReference>
<keyword evidence="15 17" id="KW-0496">Mitochondrion</keyword>
<dbReference type="CDD" id="cd00284">
    <property type="entry name" value="Cytochrome_b_N"/>
    <property type="match status" value="1"/>
</dbReference>
<keyword evidence="12 17" id="KW-1133">Transmembrane helix</keyword>
<evidence type="ECO:0000256" key="7">
    <source>
        <dbReference type="ARBA" id="ARBA00022660"/>
    </source>
</evidence>
<sequence>MKNLFVFVKGLLVNLPTSKSLSLYWNFGSQLALVLFFQILSGTFLVFYYSNESVMAFSSVQYIMMEVNFGWLFRIFHFNGASLFFVFLYLHFFKALFFTSYRLFKVWMSGLLIFLCIMMEAFMGYVLVWAQMSFWASVVITSLLSVIPIWGPLIVSWIWSGFSVSGATLKFFFVLHFLLPWLFLVLVLVHLILLHDTGSTSKILTLSDFEKINFYYFFWWKDGYNVLVWILFFVFSLFLPFLLGDPEMFIEADPMLSPVHIVPEWYFLFAYAILRAIPNKILGVCFLLFSILIFLIFVIKVNFFSILKNFNFFLVNIFLYVSIFLSWLGQCVVEVPFLFLSGLFSFLYFFLISLIFLNYNLSNYLFKFVFIMI</sequence>
<keyword evidence="5 17" id="KW-0813">Transport</keyword>
<keyword evidence="10" id="KW-0999">Mitochondrion inner membrane</keyword>
<dbReference type="SUPFAM" id="SSF81648">
    <property type="entry name" value="a domain/subunit of cytochrome bc1 complex (Ubiquinol-cytochrome c reductase)"/>
    <property type="match status" value="1"/>
</dbReference>
<evidence type="ECO:0000256" key="10">
    <source>
        <dbReference type="ARBA" id="ARBA00022792"/>
    </source>
</evidence>
<name>H9D1M4_BURXY</name>
<feature type="transmembrane region" description="Helical" evidence="17">
    <location>
        <begin position="171"/>
        <end position="194"/>
    </location>
</feature>
<evidence type="ECO:0000313" key="21">
    <source>
        <dbReference type="EMBL" id="AFC69040.1"/>
    </source>
</evidence>
<feature type="domain" description="Cytochrome b/b6 C-terminal region profile" evidence="19">
    <location>
        <begin position="204"/>
        <end position="370"/>
    </location>
</feature>
<dbReference type="EMBL" id="JQ514068">
    <property type="protein sequence ID" value="AFC69040.1"/>
    <property type="molecule type" value="Genomic_DNA"/>
</dbReference>
<evidence type="ECO:0000256" key="15">
    <source>
        <dbReference type="ARBA" id="ARBA00023128"/>
    </source>
</evidence>
<feature type="transmembrane region" description="Helical" evidence="17">
    <location>
        <begin position="224"/>
        <end position="243"/>
    </location>
</feature>